<dbReference type="Gene3D" id="6.10.280.190">
    <property type="match status" value="1"/>
</dbReference>
<comment type="caution">
    <text evidence="6">The sequence shown here is derived from an EMBL/GenBank/DDBJ whole genome shotgun (WGS) entry which is preliminary data.</text>
</comment>
<dbReference type="Gene3D" id="6.10.10.10">
    <property type="entry name" value="Flagellar export chaperone, C-terminal domain"/>
    <property type="match status" value="1"/>
</dbReference>
<keyword evidence="6" id="KW-0969">Cilium</keyword>
<dbReference type="STRING" id="1969733.B5V00_01030"/>
<dbReference type="Gene3D" id="2.30.220.10">
    <property type="entry name" value="f41 fragment of flagellin, C-terminal domain"/>
    <property type="match status" value="1"/>
</dbReference>
<dbReference type="InterPro" id="IPR001029">
    <property type="entry name" value="Flagellin_N"/>
</dbReference>
<evidence type="ECO:0000313" key="7">
    <source>
        <dbReference type="Proteomes" id="UP000193136"/>
    </source>
</evidence>
<dbReference type="OrthoDB" id="9796789at2"/>
<comment type="similarity">
    <text evidence="1 3">Belongs to the bacterial flagellin family.</text>
</comment>
<dbReference type="EMBL" id="NAAD01000001">
    <property type="protein sequence ID" value="ORJ63479.1"/>
    <property type="molecule type" value="Genomic_DNA"/>
</dbReference>
<dbReference type="Gene3D" id="1.20.1330.10">
    <property type="entry name" value="f41 fragment of flagellin, N-terminal domain"/>
    <property type="match status" value="1"/>
</dbReference>
<evidence type="ECO:0000256" key="1">
    <source>
        <dbReference type="ARBA" id="ARBA00005709"/>
    </source>
</evidence>
<dbReference type="GO" id="GO:0005576">
    <property type="term" value="C:extracellular region"/>
    <property type="evidence" value="ECO:0007669"/>
    <property type="project" value="UniProtKB-SubCell"/>
</dbReference>
<dbReference type="GO" id="GO:0009288">
    <property type="term" value="C:bacterial-type flagellum"/>
    <property type="evidence" value="ECO:0007669"/>
    <property type="project" value="UniProtKB-SubCell"/>
</dbReference>
<feature type="domain" description="Flagellin N-terminal" evidence="4">
    <location>
        <begin position="5"/>
        <end position="143"/>
    </location>
</feature>
<dbReference type="SUPFAM" id="SSF64518">
    <property type="entry name" value="Phase 1 flagellin"/>
    <property type="match status" value="1"/>
</dbReference>
<dbReference type="RefSeq" id="WP_085008610.1">
    <property type="nucleotide sequence ID" value="NZ_NAAD01000001.1"/>
</dbReference>
<dbReference type="InterPro" id="IPR042187">
    <property type="entry name" value="Flagellin_C_sub2"/>
</dbReference>
<keyword evidence="2 3" id="KW-0975">Bacterial flagellum</keyword>
<dbReference type="PRINTS" id="PR00207">
    <property type="entry name" value="FLAGELLIN"/>
</dbReference>
<gene>
    <name evidence="6" type="ORF">B5V00_01030</name>
</gene>
<dbReference type="AlphaFoldDB" id="A0A1X0YEE4"/>
<dbReference type="Gene3D" id="2.170.280.10">
    <property type="entry name" value="f41 fragment of flagellin, middle domain"/>
    <property type="match status" value="1"/>
</dbReference>
<keyword evidence="6" id="KW-0282">Flagellum</keyword>
<keyword evidence="6" id="KW-0966">Cell projection</keyword>
<keyword evidence="3" id="KW-0964">Secreted</keyword>
<protein>
    <recommendedName>
        <fullName evidence="3">Flagellin</fullName>
    </recommendedName>
</protein>
<evidence type="ECO:0000256" key="3">
    <source>
        <dbReference type="RuleBase" id="RU362073"/>
    </source>
</evidence>
<reference evidence="6 7" key="1">
    <citation type="submission" date="2017-03" db="EMBL/GenBank/DDBJ databases">
        <title>Genome sequence of Geothermobacter sp. EPR-M, Deep-Sea Iron Reducer.</title>
        <authorList>
            <person name="Tully B."/>
            <person name="Savalia P."/>
            <person name="Abuyen K."/>
            <person name="Baughan C."/>
            <person name="Romero E."/>
            <person name="Ronkowski C."/>
            <person name="Torres B."/>
            <person name="Tremblay J."/>
            <person name="Trujillo A."/>
            <person name="Tyler M."/>
            <person name="Perez-Rodriguez I."/>
            <person name="Amend J."/>
        </authorList>
    </citation>
    <scope>NUCLEOTIDE SEQUENCE [LARGE SCALE GENOMIC DNA]</scope>
    <source>
        <strain evidence="6 7">EPR-M</strain>
    </source>
</reference>
<dbReference type="GO" id="GO:0005198">
    <property type="term" value="F:structural molecule activity"/>
    <property type="evidence" value="ECO:0007669"/>
    <property type="project" value="UniProtKB-UniRule"/>
</dbReference>
<evidence type="ECO:0000256" key="2">
    <source>
        <dbReference type="ARBA" id="ARBA00023143"/>
    </source>
</evidence>
<comment type="function">
    <text evidence="3">Flagellin is the subunit protein which polymerizes to form the filaments of bacterial flagella.</text>
</comment>
<evidence type="ECO:0000259" key="4">
    <source>
        <dbReference type="Pfam" id="PF00669"/>
    </source>
</evidence>
<dbReference type="Proteomes" id="UP000193136">
    <property type="component" value="Unassembled WGS sequence"/>
</dbReference>
<accession>A0A1X0YEE4</accession>
<dbReference type="PANTHER" id="PTHR42792:SF2">
    <property type="entry name" value="FLAGELLIN"/>
    <property type="match status" value="1"/>
</dbReference>
<dbReference type="NCBIfam" id="NF009448">
    <property type="entry name" value="PRK12806.1"/>
    <property type="match status" value="1"/>
</dbReference>
<comment type="subcellular location">
    <subcellularLocation>
        <location evidence="3">Secreted</location>
    </subcellularLocation>
    <subcellularLocation>
        <location evidence="3">Bacterial flagellum</location>
    </subcellularLocation>
</comment>
<name>A0A1X0YEE4_9BACT</name>
<feature type="domain" description="Flagellin C-terminal" evidence="5">
    <location>
        <begin position="388"/>
        <end position="473"/>
    </location>
</feature>
<dbReference type="InterPro" id="IPR046358">
    <property type="entry name" value="Flagellin_C"/>
</dbReference>
<evidence type="ECO:0000313" key="6">
    <source>
        <dbReference type="EMBL" id="ORJ63479.1"/>
    </source>
</evidence>
<proteinExistence type="inferred from homology"/>
<keyword evidence="7" id="KW-1185">Reference proteome</keyword>
<organism evidence="6 7">
    <name type="scientific">Geothermobacter hydrogeniphilus</name>
    <dbReference type="NCBI Taxonomy" id="1969733"/>
    <lineage>
        <taxon>Bacteria</taxon>
        <taxon>Pseudomonadati</taxon>
        <taxon>Thermodesulfobacteriota</taxon>
        <taxon>Desulfuromonadia</taxon>
        <taxon>Desulfuromonadales</taxon>
        <taxon>Geothermobacteraceae</taxon>
        <taxon>Geothermobacter</taxon>
    </lineage>
</organism>
<dbReference type="Pfam" id="PF00669">
    <property type="entry name" value="Flagellin_N"/>
    <property type="match status" value="1"/>
</dbReference>
<sequence length="474" mass="47943">MALTINTNVASLNAQRNLNRSQNALGKSMQRLSSGLRINSAKDDAAGLAIANRMTSQIRGLNQASRNANDGISLAQTAEGALQESTNILQRIRELSLQSANDTNTSSDRASMQAEVGQLQSELDRIATTTTFNGRRVLDGSFTGATFQVGANAGETISFNISSAKASSLGHIATGTGTTVTANTTTGMTIAVGSGAATGIASSANFAHATDTTYRGADSAYAKAAAINDAGIAGLSVSAKTEIATTTWANIGGTTGDTYGLDINGVTVYTSGTDVSGSALTVTDVRNAINSVSDKTGVVASDDGTNLTLTAADGRNIVVTESGTATGFAGNGTVGSSGSVNRGKISMDATDTITVSGGTESGLTSIAKDTAGVDSIDISTAAGAQTAIKRVDAALGAIDQIRGDLGAVQNRFETTIANLQNVAENLSAARSRTLDADIAQETSAMTKNNILQQAGVSILAQANQAPQLALSLLK</sequence>
<dbReference type="InterPro" id="IPR001492">
    <property type="entry name" value="Flagellin"/>
</dbReference>
<evidence type="ECO:0000259" key="5">
    <source>
        <dbReference type="Pfam" id="PF00700"/>
    </source>
</evidence>
<dbReference type="Pfam" id="PF00700">
    <property type="entry name" value="Flagellin_C"/>
    <property type="match status" value="1"/>
</dbReference>
<dbReference type="PANTHER" id="PTHR42792">
    <property type="entry name" value="FLAGELLIN"/>
    <property type="match status" value="1"/>
</dbReference>